<dbReference type="SUPFAM" id="SSF53474">
    <property type="entry name" value="alpha/beta-Hydrolases"/>
    <property type="match status" value="1"/>
</dbReference>
<dbReference type="EMBL" id="SNZG01000047">
    <property type="protein sequence ID" value="TDR33822.1"/>
    <property type="molecule type" value="Genomic_DNA"/>
</dbReference>
<dbReference type="InterPro" id="IPR050583">
    <property type="entry name" value="Mycobacterial_A85_antigen"/>
</dbReference>
<evidence type="ECO:0000313" key="2">
    <source>
        <dbReference type="EMBL" id="TDR33822.1"/>
    </source>
</evidence>
<dbReference type="RefSeq" id="WP_109350724.1">
    <property type="nucleotide sequence ID" value="NZ_BJUE01000091.1"/>
</dbReference>
<dbReference type="EMBL" id="UGNP01000001">
    <property type="protein sequence ID" value="STX08881.1"/>
    <property type="molecule type" value="Genomic_DNA"/>
</dbReference>
<proteinExistence type="predicted"/>
<dbReference type="OrthoDB" id="9803578at2"/>
<dbReference type="Proteomes" id="UP000294641">
    <property type="component" value="Unassembled WGS sequence"/>
</dbReference>
<evidence type="ECO:0000313" key="4">
    <source>
        <dbReference type="Proteomes" id="UP000294641"/>
    </source>
</evidence>
<accession>A0A8B4Q793</accession>
<sequence length="240" mass="27603">MEKGSLATTMLYSNALQEEMKLLIYTPANYTPMMTYPVAIANDGNDYFQLGSLSRILDEKIEDGEIDEHIVVGIPYINSEDRRQKYMPNGEKHDAYLTFLAEELVPYLEENYSISDAPDERILMGDSQAATVSLLALVKYPDVFQQAILHSPHITDEVLELVKDLPKGIDYHIYHAIGKGEETVHTKDGQVKDFLTPNRQLHEQLDDQKIDYDYVELEGDHTWKTWKPDLPKAIMRIFHK</sequence>
<dbReference type="PANTHER" id="PTHR48098:SF3">
    <property type="entry name" value="IRON(III) ENTEROBACTIN ESTERASE"/>
    <property type="match status" value="1"/>
</dbReference>
<reference evidence="2 4" key="2">
    <citation type="submission" date="2019-03" db="EMBL/GenBank/DDBJ databases">
        <title>Genomic Encyclopedia of Type Strains, Phase IV (KMG-IV): sequencing the most valuable type-strain genomes for metagenomic binning, comparative biology and taxonomic classification.</title>
        <authorList>
            <person name="Goeker M."/>
        </authorList>
    </citation>
    <scope>NUCLEOTIDE SEQUENCE [LARGE SCALE GENOMIC DNA]</scope>
    <source>
        <strain evidence="2 4">DSM 20580</strain>
    </source>
</reference>
<dbReference type="AlphaFoldDB" id="A0A8B4Q793"/>
<dbReference type="InterPro" id="IPR029058">
    <property type="entry name" value="AB_hydrolase_fold"/>
</dbReference>
<evidence type="ECO:0000313" key="1">
    <source>
        <dbReference type="EMBL" id="STX08881.1"/>
    </source>
</evidence>
<comment type="caution">
    <text evidence="1">The sequence shown here is derived from an EMBL/GenBank/DDBJ whole genome shotgun (WGS) entry which is preliminary data.</text>
</comment>
<keyword evidence="4" id="KW-1185">Reference proteome</keyword>
<protein>
    <submittedName>
        <fullName evidence="1">Enterobactin/ferric enterobactin esterase</fullName>
    </submittedName>
    <submittedName>
        <fullName evidence="2">Enterochelin esterase-like enzyme</fullName>
    </submittedName>
</protein>
<dbReference type="InterPro" id="IPR000801">
    <property type="entry name" value="Esterase-like"/>
</dbReference>
<dbReference type="Proteomes" id="UP000254330">
    <property type="component" value="Unassembled WGS sequence"/>
</dbReference>
<organism evidence="1 3">
    <name type="scientific">Kurthia zopfii</name>
    <dbReference type="NCBI Taxonomy" id="1650"/>
    <lineage>
        <taxon>Bacteria</taxon>
        <taxon>Bacillati</taxon>
        <taxon>Bacillota</taxon>
        <taxon>Bacilli</taxon>
        <taxon>Bacillales</taxon>
        <taxon>Caryophanaceae</taxon>
        <taxon>Kurthia</taxon>
    </lineage>
</organism>
<name>A0A8B4Q793_9BACL</name>
<evidence type="ECO:0000313" key="3">
    <source>
        <dbReference type="Proteomes" id="UP000254330"/>
    </source>
</evidence>
<dbReference type="Pfam" id="PF00756">
    <property type="entry name" value="Esterase"/>
    <property type="match status" value="1"/>
</dbReference>
<gene>
    <name evidence="1" type="primary">yieL</name>
    <name evidence="2" type="ORF">DFR61_1473</name>
    <name evidence="1" type="ORF">NCTC10597_00549</name>
</gene>
<dbReference type="PANTHER" id="PTHR48098">
    <property type="entry name" value="ENTEROCHELIN ESTERASE-RELATED"/>
    <property type="match status" value="1"/>
</dbReference>
<dbReference type="Gene3D" id="3.40.50.1820">
    <property type="entry name" value="alpha/beta hydrolase"/>
    <property type="match status" value="1"/>
</dbReference>
<reference evidence="1 3" key="1">
    <citation type="submission" date="2018-06" db="EMBL/GenBank/DDBJ databases">
        <authorList>
            <consortium name="Pathogen Informatics"/>
            <person name="Doyle S."/>
        </authorList>
    </citation>
    <scope>NUCLEOTIDE SEQUENCE [LARGE SCALE GENOMIC DNA]</scope>
    <source>
        <strain evidence="1 3">NCTC10597</strain>
    </source>
</reference>